<sequence length="123" mass="13969">MAKLALVYSMAKYRAPILGRSLHMDLIHIQLNAPMRLVTGTLKSTPLPVLANILLLTIWQEMAMLHKYKKAFTNHKLLLRDIIVHLPYTRLKSCQPFWVAGDTLLSSISTQKIPGGYNEQVLM</sequence>
<name>A0A9D4AW49_9SAUR</name>
<evidence type="ECO:0000313" key="2">
    <source>
        <dbReference type="Proteomes" id="UP000827986"/>
    </source>
</evidence>
<reference evidence="1" key="1">
    <citation type="submission" date="2021-09" db="EMBL/GenBank/DDBJ databases">
        <title>The genome of Mauremys mutica provides insights into the evolution of semi-aquatic lifestyle.</title>
        <authorList>
            <person name="Gong S."/>
            <person name="Gao Y."/>
        </authorList>
    </citation>
    <scope>NUCLEOTIDE SEQUENCE</scope>
    <source>
        <strain evidence="1">MM-2020</strain>
        <tissue evidence="1">Muscle</tissue>
    </source>
</reference>
<dbReference type="Proteomes" id="UP000827986">
    <property type="component" value="Unassembled WGS sequence"/>
</dbReference>
<dbReference type="AlphaFoldDB" id="A0A9D4AW49"/>
<accession>A0A9D4AW49</accession>
<comment type="caution">
    <text evidence="1">The sequence shown here is derived from an EMBL/GenBank/DDBJ whole genome shotgun (WGS) entry which is preliminary data.</text>
</comment>
<protein>
    <submittedName>
        <fullName evidence="1">Uncharacterized protein</fullName>
    </submittedName>
</protein>
<gene>
    <name evidence="1" type="ORF">KIL84_007967</name>
</gene>
<evidence type="ECO:0000313" key="1">
    <source>
        <dbReference type="EMBL" id="KAH1172349.1"/>
    </source>
</evidence>
<proteinExistence type="predicted"/>
<dbReference type="EMBL" id="JAHDVG010000483">
    <property type="protein sequence ID" value="KAH1172349.1"/>
    <property type="molecule type" value="Genomic_DNA"/>
</dbReference>
<organism evidence="1 2">
    <name type="scientific">Mauremys mutica</name>
    <name type="common">yellowpond turtle</name>
    <dbReference type="NCBI Taxonomy" id="74926"/>
    <lineage>
        <taxon>Eukaryota</taxon>
        <taxon>Metazoa</taxon>
        <taxon>Chordata</taxon>
        <taxon>Craniata</taxon>
        <taxon>Vertebrata</taxon>
        <taxon>Euteleostomi</taxon>
        <taxon>Archelosauria</taxon>
        <taxon>Testudinata</taxon>
        <taxon>Testudines</taxon>
        <taxon>Cryptodira</taxon>
        <taxon>Durocryptodira</taxon>
        <taxon>Testudinoidea</taxon>
        <taxon>Geoemydidae</taxon>
        <taxon>Geoemydinae</taxon>
        <taxon>Mauremys</taxon>
    </lineage>
</organism>
<keyword evidence="2" id="KW-1185">Reference proteome</keyword>